<name>A0A6N7PM91_9BACT</name>
<sequence>MNNGPKALYNGPTTCDITDIKDHVVDLPEGEMQHRRFEKEGIADVLVELAKAKTGALTQAGVAFEVVERIEMRSARLAVIRKKKAEAKKLYEVLDETEANEEDAREGDIALVARTAQTASKHVDPSLAALFEKTMKYYSQIGDKAAATRRRNLKAAAEAAARTADKANADPS</sequence>
<accession>A0A6N7PM91</accession>
<comment type="caution">
    <text evidence="1">The sequence shown here is derived from an EMBL/GenBank/DDBJ whole genome shotgun (WGS) entry which is preliminary data.</text>
</comment>
<evidence type="ECO:0000313" key="1">
    <source>
        <dbReference type="EMBL" id="MRG93128.1"/>
    </source>
</evidence>
<dbReference type="EMBL" id="WJIE01000004">
    <property type="protein sequence ID" value="MRG93128.1"/>
    <property type="molecule type" value="Genomic_DNA"/>
</dbReference>
<organism evidence="1 2">
    <name type="scientific">Polyangium spumosum</name>
    <dbReference type="NCBI Taxonomy" id="889282"/>
    <lineage>
        <taxon>Bacteria</taxon>
        <taxon>Pseudomonadati</taxon>
        <taxon>Myxococcota</taxon>
        <taxon>Polyangia</taxon>
        <taxon>Polyangiales</taxon>
        <taxon>Polyangiaceae</taxon>
        <taxon>Polyangium</taxon>
    </lineage>
</organism>
<dbReference type="Proteomes" id="UP000440224">
    <property type="component" value="Unassembled WGS sequence"/>
</dbReference>
<dbReference type="RefSeq" id="WP_153819994.1">
    <property type="nucleotide sequence ID" value="NZ_WJIE01000004.1"/>
</dbReference>
<gene>
    <name evidence="1" type="ORF">GF068_14480</name>
</gene>
<reference evidence="1 2" key="1">
    <citation type="submission" date="2019-10" db="EMBL/GenBank/DDBJ databases">
        <title>A soil myxobacterium in the family Polyangiaceae.</title>
        <authorList>
            <person name="Li Y."/>
            <person name="Wang J."/>
        </authorList>
    </citation>
    <scope>NUCLEOTIDE SEQUENCE [LARGE SCALE GENOMIC DNA]</scope>
    <source>
        <strain evidence="1 2">DSM 14734</strain>
    </source>
</reference>
<keyword evidence="2" id="KW-1185">Reference proteome</keyword>
<proteinExistence type="predicted"/>
<dbReference type="OrthoDB" id="5516952at2"/>
<protein>
    <submittedName>
        <fullName evidence="1">Uncharacterized protein</fullName>
    </submittedName>
</protein>
<dbReference type="AlphaFoldDB" id="A0A6N7PM91"/>
<evidence type="ECO:0000313" key="2">
    <source>
        <dbReference type="Proteomes" id="UP000440224"/>
    </source>
</evidence>